<sequence length="256" mass="28359">MSFIDEINPVNALIVGASQGIGLGFVKKLLEDDRIAKVYATSRQGESATDLIALAGEHSERLIYLKMDITDELQIIEAVQKISAQVDKLHLVVNCVGLLHEDNLQPEKSLRQINSENLLRYFQINSIGAVLLAKHLLPLLRHGERSVFATISAKLGSIGDNQLGGWYGYRASKAALNMFMRTAAIEYKRSSPKALIVTLHPGTTDTRLSRPFQGNVPAEKLFSVERTVTQLLTVIEQLQEGDSGQFFSWDGSKLPW</sequence>
<reference evidence="1 2" key="1">
    <citation type="submission" date="2017-11" db="EMBL/GenBank/DDBJ databases">
        <title>Complete genome of a free-living desiccation-tolerant cyanobacterium and its photosynthetic adaptation to extreme terrestrial habitat.</title>
        <authorList>
            <person name="Shang J."/>
        </authorList>
    </citation>
    <scope>NUCLEOTIDE SEQUENCE [LARGE SCALE GENOMIC DNA]</scope>
    <source>
        <strain evidence="1 2">CCNUN1</strain>
    </source>
</reference>
<dbReference type="InterPro" id="IPR036291">
    <property type="entry name" value="NAD(P)-bd_dom_sf"/>
</dbReference>
<organism evidence="1 2">
    <name type="scientific">Nostoc flagelliforme CCNUN1</name>
    <dbReference type="NCBI Taxonomy" id="2038116"/>
    <lineage>
        <taxon>Bacteria</taxon>
        <taxon>Bacillati</taxon>
        <taxon>Cyanobacteriota</taxon>
        <taxon>Cyanophyceae</taxon>
        <taxon>Nostocales</taxon>
        <taxon>Nostocaceae</taxon>
        <taxon>Nostoc</taxon>
    </lineage>
</organism>
<gene>
    <name evidence="1" type="ORF">COO91_04636</name>
</gene>
<dbReference type="Proteomes" id="UP000232003">
    <property type="component" value="Chromosome"/>
</dbReference>
<dbReference type="AlphaFoldDB" id="A0A2K8ST61"/>
<protein>
    <recommendedName>
        <fullName evidence="3">NAD(P)-dependent dehydrogenase, short-chain alcohol dehydrogenase family</fullName>
    </recommendedName>
</protein>
<proteinExistence type="predicted"/>
<dbReference type="GO" id="GO:0005737">
    <property type="term" value="C:cytoplasm"/>
    <property type="evidence" value="ECO:0007669"/>
    <property type="project" value="TreeGrafter"/>
</dbReference>
<dbReference type="Pfam" id="PF00106">
    <property type="entry name" value="adh_short"/>
    <property type="match status" value="1"/>
</dbReference>
<name>A0A2K8ST61_9NOSO</name>
<dbReference type="RefSeq" id="WP_100899918.1">
    <property type="nucleotide sequence ID" value="NZ_CAWNNC010000001.1"/>
</dbReference>
<evidence type="ECO:0008006" key="3">
    <source>
        <dbReference type="Google" id="ProtNLM"/>
    </source>
</evidence>
<dbReference type="InterPro" id="IPR002347">
    <property type="entry name" value="SDR_fam"/>
</dbReference>
<evidence type="ECO:0000313" key="2">
    <source>
        <dbReference type="Proteomes" id="UP000232003"/>
    </source>
</evidence>
<dbReference type="CDD" id="cd05325">
    <property type="entry name" value="carb_red_sniffer_like_SDR_c"/>
    <property type="match status" value="1"/>
</dbReference>
<dbReference type="PRINTS" id="PR00081">
    <property type="entry name" value="GDHRDH"/>
</dbReference>
<dbReference type="PANTHER" id="PTHR43544:SF12">
    <property type="entry name" value="NAD(P)-BINDING ROSSMANN-FOLD SUPERFAMILY PROTEIN"/>
    <property type="match status" value="1"/>
</dbReference>
<dbReference type="InterPro" id="IPR051468">
    <property type="entry name" value="Fungal_SecMetab_SDRs"/>
</dbReference>
<dbReference type="KEGG" id="nfl:COO91_04636"/>
<dbReference type="Gene3D" id="3.40.50.720">
    <property type="entry name" value="NAD(P)-binding Rossmann-like Domain"/>
    <property type="match status" value="1"/>
</dbReference>
<dbReference type="EMBL" id="CP024785">
    <property type="protein sequence ID" value="AUB38664.1"/>
    <property type="molecule type" value="Genomic_DNA"/>
</dbReference>
<dbReference type="GO" id="GO:0016491">
    <property type="term" value="F:oxidoreductase activity"/>
    <property type="evidence" value="ECO:0007669"/>
    <property type="project" value="TreeGrafter"/>
</dbReference>
<dbReference type="SUPFAM" id="SSF51735">
    <property type="entry name" value="NAD(P)-binding Rossmann-fold domains"/>
    <property type="match status" value="1"/>
</dbReference>
<accession>A0A2K8ST61</accession>
<keyword evidence="2" id="KW-1185">Reference proteome</keyword>
<evidence type="ECO:0000313" key="1">
    <source>
        <dbReference type="EMBL" id="AUB38664.1"/>
    </source>
</evidence>
<dbReference type="PANTHER" id="PTHR43544">
    <property type="entry name" value="SHORT-CHAIN DEHYDROGENASE/REDUCTASE"/>
    <property type="match status" value="1"/>
</dbReference>
<dbReference type="OrthoDB" id="9785826at2"/>